<dbReference type="Proteomes" id="UP000240904">
    <property type="component" value="Unassembled WGS sequence"/>
</dbReference>
<keyword evidence="1" id="KW-1133">Transmembrane helix</keyword>
<gene>
    <name evidence="2" type="ORF">C9I89_22015</name>
</gene>
<dbReference type="EMBL" id="PYMC01000034">
    <property type="protein sequence ID" value="PSV98857.1"/>
    <property type="molecule type" value="Genomic_DNA"/>
</dbReference>
<evidence type="ECO:0000313" key="2">
    <source>
        <dbReference type="EMBL" id="PSV98857.1"/>
    </source>
</evidence>
<keyword evidence="1" id="KW-0812">Transmembrane</keyword>
<keyword evidence="1" id="KW-0472">Membrane</keyword>
<sequence>MEFSGFGEFFVAHLILGVMYLEQCIVLCCSFIVQYQNFSGHSFIKRLSFGIEDKLVGSSVAVFVYEPSGFRLIPFVFRGFRKQRSLWLATSAQGSQSGLASGM</sequence>
<feature type="transmembrane region" description="Helical" evidence="1">
    <location>
        <begin position="12"/>
        <end position="35"/>
    </location>
</feature>
<keyword evidence="3" id="KW-1185">Reference proteome</keyword>
<name>A0A2T3MPL0_9GAMM</name>
<dbReference type="AlphaFoldDB" id="A0A2T3MPL0"/>
<reference evidence="2 3" key="1">
    <citation type="submission" date="2018-03" db="EMBL/GenBank/DDBJ databases">
        <title>Whole genome sequencing of Histamine producing bacteria.</title>
        <authorList>
            <person name="Butler K."/>
        </authorList>
    </citation>
    <scope>NUCLEOTIDE SEQUENCE [LARGE SCALE GENOMIC DNA]</scope>
    <source>
        <strain evidence="2 3">DSM 16190</strain>
    </source>
</reference>
<evidence type="ECO:0000256" key="1">
    <source>
        <dbReference type="SAM" id="Phobius"/>
    </source>
</evidence>
<proteinExistence type="predicted"/>
<accession>A0A2T3MPL0</accession>
<evidence type="ECO:0000313" key="3">
    <source>
        <dbReference type="Proteomes" id="UP000240904"/>
    </source>
</evidence>
<protein>
    <submittedName>
        <fullName evidence="2">Uncharacterized protein</fullName>
    </submittedName>
</protein>
<organism evidence="2 3">
    <name type="scientific">Photobacterium lipolyticum</name>
    <dbReference type="NCBI Taxonomy" id="266810"/>
    <lineage>
        <taxon>Bacteria</taxon>
        <taxon>Pseudomonadati</taxon>
        <taxon>Pseudomonadota</taxon>
        <taxon>Gammaproteobacteria</taxon>
        <taxon>Vibrionales</taxon>
        <taxon>Vibrionaceae</taxon>
        <taxon>Photobacterium</taxon>
    </lineage>
</organism>
<comment type="caution">
    <text evidence="2">The sequence shown here is derived from an EMBL/GenBank/DDBJ whole genome shotgun (WGS) entry which is preliminary data.</text>
</comment>